<proteinExistence type="predicted"/>
<feature type="compositionally biased region" description="Polar residues" evidence="1">
    <location>
        <begin position="80"/>
        <end position="94"/>
    </location>
</feature>
<dbReference type="RefSeq" id="WP_032951805.1">
    <property type="nucleotide sequence ID" value="NZ_CBXW010000006.1"/>
</dbReference>
<dbReference type="EMBL" id="FWEU01000002">
    <property type="protein sequence ID" value="SLM23984.1"/>
    <property type="molecule type" value="Genomic_DNA"/>
</dbReference>
<dbReference type="AlphaFoldDB" id="A0A1W1GXL4"/>
<feature type="region of interest" description="Disordered" evidence="1">
    <location>
        <begin position="78"/>
        <end position="97"/>
    </location>
</feature>
<name>A0A1W1GXL4_9GAMM</name>
<evidence type="ECO:0000313" key="5">
    <source>
        <dbReference type="Proteomes" id="UP000191133"/>
    </source>
</evidence>
<evidence type="ECO:0000313" key="4">
    <source>
        <dbReference type="EMBL" id="SLM23984.1"/>
    </source>
</evidence>
<keyword evidence="2" id="KW-1133">Transmembrane helix</keyword>
<evidence type="ECO:0000256" key="1">
    <source>
        <dbReference type="SAM" id="MobiDB-lite"/>
    </source>
</evidence>
<evidence type="ECO:0000256" key="2">
    <source>
        <dbReference type="SAM" id="Phobius"/>
    </source>
</evidence>
<dbReference type="Pfam" id="PF14341">
    <property type="entry name" value="PilX_N"/>
    <property type="match status" value="1"/>
</dbReference>
<dbReference type="Proteomes" id="UP000191133">
    <property type="component" value="Unassembled WGS sequence"/>
</dbReference>
<feature type="domain" description="Type 4 fimbrial biogenesis protein PilX N-terminal" evidence="3">
    <location>
        <begin position="19"/>
        <end position="67"/>
    </location>
</feature>
<evidence type="ECO:0000259" key="3">
    <source>
        <dbReference type="Pfam" id="PF14341"/>
    </source>
</evidence>
<protein>
    <submittedName>
        <fullName evidence="4">Type IV pilus assembly protein PilX</fullName>
    </submittedName>
</protein>
<reference evidence="5" key="1">
    <citation type="submission" date="2016-10" db="EMBL/GenBank/DDBJ databases">
        <authorList>
            <person name="Varghese N."/>
        </authorList>
    </citation>
    <scope>NUCLEOTIDE SEQUENCE [LARGE SCALE GENOMIC DNA]</scope>
    <source>
        <strain evidence="5">92MFCol6.1</strain>
    </source>
</reference>
<gene>
    <name evidence="4" type="ORF">SAMN04488690_1700</name>
</gene>
<accession>A0A1W1GXL4</accession>
<feature type="transmembrane region" description="Helical" evidence="2">
    <location>
        <begin position="21"/>
        <end position="41"/>
    </location>
</feature>
<sequence>MRSIKMSSRRTFSAPVRQRGAVLYVALMLLIMLALLGVIGMQVAGMQERMASGYRAGNVAFQSAEGAARSAENAVEKIANRQSPGDSPTVTSADIDQRCDDGFDPSDWVAKTKLGSKPAVKVRQIQGCIQGEGALDMGKPLEAATPVYQITTYAGDTATDATSRSAVDTVFKL</sequence>
<dbReference type="InterPro" id="IPR025746">
    <property type="entry name" value="PilX_N_dom"/>
</dbReference>
<keyword evidence="2" id="KW-0472">Membrane</keyword>
<organism evidence="4 5">
    <name type="scientific">Stenotrophomonas indicatrix</name>
    <dbReference type="NCBI Taxonomy" id="2045451"/>
    <lineage>
        <taxon>Bacteria</taxon>
        <taxon>Pseudomonadati</taxon>
        <taxon>Pseudomonadota</taxon>
        <taxon>Gammaproteobacteria</taxon>
        <taxon>Lysobacterales</taxon>
        <taxon>Lysobacteraceae</taxon>
        <taxon>Stenotrophomonas</taxon>
    </lineage>
</organism>
<keyword evidence="2" id="KW-0812">Transmembrane</keyword>